<dbReference type="OrthoDB" id="5514577at2"/>
<proteinExistence type="predicted"/>
<dbReference type="PROSITE" id="PS51257">
    <property type="entry name" value="PROKAR_LIPOPROTEIN"/>
    <property type="match status" value="1"/>
</dbReference>
<dbReference type="AlphaFoldDB" id="A0A150Q0Q3"/>
<dbReference type="RefSeq" id="WP_061613113.1">
    <property type="nucleotide sequence ID" value="NZ_CP162579.1"/>
</dbReference>
<comment type="caution">
    <text evidence="2">The sequence shown here is derived from an EMBL/GenBank/DDBJ whole genome shotgun (WGS) entry which is preliminary data.</text>
</comment>
<evidence type="ECO:0000256" key="1">
    <source>
        <dbReference type="SAM" id="SignalP"/>
    </source>
</evidence>
<feature type="chain" id="PRO_5007566397" description="Secreted protein" evidence="1">
    <location>
        <begin position="24"/>
        <end position="103"/>
    </location>
</feature>
<accession>A0A150Q0Q3</accession>
<evidence type="ECO:0000313" key="3">
    <source>
        <dbReference type="Proteomes" id="UP000075260"/>
    </source>
</evidence>
<evidence type="ECO:0008006" key="4">
    <source>
        <dbReference type="Google" id="ProtNLM"/>
    </source>
</evidence>
<evidence type="ECO:0000313" key="2">
    <source>
        <dbReference type="EMBL" id="KYF61326.1"/>
    </source>
</evidence>
<organism evidence="2 3">
    <name type="scientific">Sorangium cellulosum</name>
    <name type="common">Polyangium cellulosum</name>
    <dbReference type="NCBI Taxonomy" id="56"/>
    <lineage>
        <taxon>Bacteria</taxon>
        <taxon>Pseudomonadati</taxon>
        <taxon>Myxococcota</taxon>
        <taxon>Polyangia</taxon>
        <taxon>Polyangiales</taxon>
        <taxon>Polyangiaceae</taxon>
        <taxon>Sorangium</taxon>
    </lineage>
</organism>
<dbReference type="Proteomes" id="UP000075260">
    <property type="component" value="Unassembled WGS sequence"/>
</dbReference>
<dbReference type="EMBL" id="JEMA01001199">
    <property type="protein sequence ID" value="KYF61326.1"/>
    <property type="molecule type" value="Genomic_DNA"/>
</dbReference>
<reference evidence="2 3" key="1">
    <citation type="submission" date="2014-02" db="EMBL/GenBank/DDBJ databases">
        <title>The small core and large imbalanced accessory genome model reveals a collaborative survival strategy of Sorangium cellulosum strains in nature.</title>
        <authorList>
            <person name="Han K."/>
            <person name="Peng R."/>
            <person name="Blom J."/>
            <person name="Li Y.-Z."/>
        </authorList>
    </citation>
    <scope>NUCLEOTIDE SEQUENCE [LARGE SCALE GENOMIC DNA]</scope>
    <source>
        <strain evidence="2 3">So0008-312</strain>
    </source>
</reference>
<name>A0A150Q0Q3_SORCE</name>
<protein>
    <recommendedName>
        <fullName evidence="4">Secreted protein</fullName>
    </recommendedName>
</protein>
<keyword evidence="1" id="KW-0732">Signal</keyword>
<gene>
    <name evidence="2" type="ORF">BE15_08895</name>
</gene>
<sequence>MPKLSSGTAIALAFLFGCSASYVAPRFLVPPVHAGTDPPRWEVRCVDAETARVGDSQALEVTNATGWNPVLKRFGQEGWEPVQFLRSEMTAKIDAVCFKRPLL</sequence>
<feature type="signal peptide" evidence="1">
    <location>
        <begin position="1"/>
        <end position="23"/>
    </location>
</feature>